<dbReference type="Proteomes" id="UP000182744">
    <property type="component" value="Unassembled WGS sequence"/>
</dbReference>
<dbReference type="GO" id="GO:0006783">
    <property type="term" value="P:heme biosynthetic process"/>
    <property type="evidence" value="ECO:0007669"/>
    <property type="project" value="TreeGrafter"/>
</dbReference>
<comment type="similarity">
    <text evidence="3">Belongs to the HMBS family.</text>
</comment>
<dbReference type="InterPro" id="IPR036803">
    <property type="entry name" value="Porphobilinogen_deaminase_C_sf"/>
</dbReference>
<evidence type="ECO:0000256" key="3">
    <source>
        <dbReference type="ARBA" id="ARBA00005638"/>
    </source>
</evidence>
<dbReference type="GO" id="GO:0004418">
    <property type="term" value="F:hydroxymethylbilane synthase activity"/>
    <property type="evidence" value="ECO:0007669"/>
    <property type="project" value="UniProtKB-UniRule"/>
</dbReference>
<dbReference type="InterPro" id="IPR000860">
    <property type="entry name" value="HemC"/>
</dbReference>
<evidence type="ECO:0000256" key="6">
    <source>
        <dbReference type="ARBA" id="ARBA00023244"/>
    </source>
</evidence>
<dbReference type="SUPFAM" id="SSF54782">
    <property type="entry name" value="Porphobilinogen deaminase (hydroxymethylbilane synthase), C-terminal domain"/>
    <property type="match status" value="1"/>
</dbReference>
<feature type="domain" description="Porphobilinogen deaminase N-terminal" evidence="10">
    <location>
        <begin position="4"/>
        <end position="198"/>
    </location>
</feature>
<dbReference type="Proteomes" id="UP001273799">
    <property type="component" value="Unassembled WGS sequence"/>
</dbReference>
<keyword evidence="5 12" id="KW-0808">Transferase</keyword>
<dbReference type="SUPFAM" id="SSF53850">
    <property type="entry name" value="Periplasmic binding protein-like II"/>
    <property type="match status" value="1"/>
</dbReference>
<reference evidence="13" key="1">
    <citation type="submission" date="2016-10" db="EMBL/GenBank/DDBJ databases">
        <authorList>
            <person name="de Groot N.N."/>
        </authorList>
    </citation>
    <scope>NUCLEOTIDE SEQUENCE [LARGE SCALE GENOMIC DNA]</scope>
    <source>
        <strain evidence="13">DSM 20639</strain>
    </source>
</reference>
<dbReference type="PRINTS" id="PR00151">
    <property type="entry name" value="PORPHBDMNASE"/>
</dbReference>
<dbReference type="Pfam" id="PF01379">
    <property type="entry name" value="Porphobil_deam"/>
    <property type="match status" value="1"/>
</dbReference>
<evidence type="ECO:0000256" key="1">
    <source>
        <dbReference type="ARBA" id="ARBA00001916"/>
    </source>
</evidence>
<dbReference type="NCBIfam" id="TIGR00212">
    <property type="entry name" value="hemC"/>
    <property type="match status" value="1"/>
</dbReference>
<gene>
    <name evidence="12" type="primary">hemC</name>
    <name evidence="12" type="ORF">R6G71_00790</name>
    <name evidence="13" type="ORF">SAMN05421878_102179</name>
</gene>
<dbReference type="Gene3D" id="3.40.190.10">
    <property type="entry name" value="Periplasmic binding protein-like II"/>
    <property type="match status" value="2"/>
</dbReference>
<evidence type="ECO:0000313" key="12">
    <source>
        <dbReference type="EMBL" id="MDY5152596.1"/>
    </source>
</evidence>
<name>A0A1G7ADH0_9ACTO</name>
<evidence type="ECO:0000256" key="2">
    <source>
        <dbReference type="ARBA" id="ARBA00002869"/>
    </source>
</evidence>
<dbReference type="InterPro" id="IPR022417">
    <property type="entry name" value="Porphobilin_deaminase_N"/>
</dbReference>
<feature type="domain" description="Porphobilinogen deaminase C-terminal" evidence="11">
    <location>
        <begin position="219"/>
        <end position="273"/>
    </location>
</feature>
<evidence type="ECO:0000259" key="10">
    <source>
        <dbReference type="Pfam" id="PF01379"/>
    </source>
</evidence>
<dbReference type="EMBL" id="FNAU01000002">
    <property type="protein sequence ID" value="SDE12861.1"/>
    <property type="molecule type" value="Genomic_DNA"/>
</dbReference>
<evidence type="ECO:0000256" key="8">
    <source>
        <dbReference type="NCBIfam" id="TIGR00212"/>
    </source>
</evidence>
<proteinExistence type="inferred from homology"/>
<dbReference type="AlphaFoldDB" id="A0A1G7ADH0"/>
<dbReference type="Gene3D" id="3.30.160.40">
    <property type="entry name" value="Porphobilinogen deaminase, C-terminal domain"/>
    <property type="match status" value="1"/>
</dbReference>
<evidence type="ECO:0000256" key="4">
    <source>
        <dbReference type="ARBA" id="ARBA00012655"/>
    </source>
</evidence>
<sequence length="359" mass="36692">MTVLRIGARTSQLAVTQAEAVGRQICAAGLYGAFELVGITTRGDTDRRQLSQIGGTGLFTNAVRQALLAGECDLVVHSAKDLPAADSPDFAMFFSAREAPCDVLYGKYPSIAELPAGARVGTGSPRRIGQLLRLRPDVEAVPIRGNVPTRIARAGADLDAVIVARAGLARLGITGGHDIPVAEMVPAPTQGILALETLPGTRAAAAAAQVESAEGRAVALAERSFMVGIEAGCSTPVGALATVASGTDELHLFARWTSPDGTASAEDEATIRLELAAGAAQAANRAEPPTAGPVPQPGTELVSEPGREPASNSGTEPQVKAAPAAAHADPRELGFRLAAKLLEALGPAAQSIGRETEGK</sequence>
<accession>A0A1G7ADH0</accession>
<comment type="function">
    <text evidence="2">Tetrapolymerization of the monopyrrole PBG into the hydroxymethylbilane pre-uroporphyrinogen in several discrete steps.</text>
</comment>
<dbReference type="InterPro" id="IPR022418">
    <property type="entry name" value="Porphobilinogen_deaminase_C"/>
</dbReference>
<dbReference type="RefSeq" id="WP_074661079.1">
    <property type="nucleotide sequence ID" value="NZ_FNAU01000002.1"/>
</dbReference>
<dbReference type="Pfam" id="PF03900">
    <property type="entry name" value="Porphobil_deamC"/>
    <property type="match status" value="1"/>
</dbReference>
<dbReference type="InterPro" id="IPR022419">
    <property type="entry name" value="Porphobilin_deaminase_cofac_BS"/>
</dbReference>
<evidence type="ECO:0000256" key="5">
    <source>
        <dbReference type="ARBA" id="ARBA00022679"/>
    </source>
</evidence>
<evidence type="ECO:0000259" key="11">
    <source>
        <dbReference type="Pfam" id="PF03900"/>
    </source>
</evidence>
<evidence type="ECO:0000256" key="7">
    <source>
        <dbReference type="ARBA" id="ARBA00048169"/>
    </source>
</evidence>
<dbReference type="PROSITE" id="PS00533">
    <property type="entry name" value="PORPHOBILINOGEN_DEAM"/>
    <property type="match status" value="1"/>
</dbReference>
<organism evidence="13 14">
    <name type="scientific">Actinobaculum suis</name>
    <dbReference type="NCBI Taxonomy" id="1657"/>
    <lineage>
        <taxon>Bacteria</taxon>
        <taxon>Bacillati</taxon>
        <taxon>Actinomycetota</taxon>
        <taxon>Actinomycetes</taxon>
        <taxon>Actinomycetales</taxon>
        <taxon>Actinomycetaceae</taxon>
        <taxon>Actinobaculum</taxon>
    </lineage>
</organism>
<keyword evidence="6" id="KW-0627">Porphyrin biosynthesis</keyword>
<evidence type="ECO:0000313" key="14">
    <source>
        <dbReference type="Proteomes" id="UP000182744"/>
    </source>
</evidence>
<feature type="compositionally biased region" description="Low complexity" evidence="9">
    <location>
        <begin position="279"/>
        <end position="289"/>
    </location>
</feature>
<reference evidence="12" key="3">
    <citation type="submission" date="2023-10" db="EMBL/GenBank/DDBJ databases">
        <title>Whole Genome based description of the genera Actinobaculum and Actinotignum reveals a complex phylogenetic relationship within the species included in the genus Actinotignum.</title>
        <authorList>
            <person name="Jensen C.S."/>
            <person name="Dargis R."/>
            <person name="Kemp M."/>
            <person name="Christensen J.J."/>
        </authorList>
    </citation>
    <scope>NUCLEOTIDE SEQUENCE</scope>
    <source>
        <strain evidence="12">Actinobaculum_suis_CCUG19206T</strain>
    </source>
</reference>
<dbReference type="PANTHER" id="PTHR11557">
    <property type="entry name" value="PORPHOBILINOGEN DEAMINASE"/>
    <property type="match status" value="1"/>
</dbReference>
<dbReference type="PANTHER" id="PTHR11557:SF0">
    <property type="entry name" value="PORPHOBILINOGEN DEAMINASE"/>
    <property type="match status" value="1"/>
</dbReference>
<reference evidence="14" key="2">
    <citation type="submission" date="2016-10" db="EMBL/GenBank/DDBJ databases">
        <authorList>
            <person name="Varghese N."/>
        </authorList>
    </citation>
    <scope>NUCLEOTIDE SEQUENCE [LARGE SCALE GENOMIC DNA]</scope>
    <source>
        <strain evidence="14">DSM 20639</strain>
    </source>
</reference>
<comment type="cofactor">
    <cofactor evidence="1">
        <name>dipyrromethane</name>
        <dbReference type="ChEBI" id="CHEBI:60342"/>
    </cofactor>
</comment>
<feature type="region of interest" description="Disordered" evidence="9">
    <location>
        <begin position="279"/>
        <end position="328"/>
    </location>
</feature>
<evidence type="ECO:0000256" key="9">
    <source>
        <dbReference type="SAM" id="MobiDB-lite"/>
    </source>
</evidence>
<dbReference type="EC" id="2.5.1.61" evidence="4 8"/>
<dbReference type="EMBL" id="JAWNFU010000001">
    <property type="protein sequence ID" value="MDY5152596.1"/>
    <property type="molecule type" value="Genomic_DNA"/>
</dbReference>
<dbReference type="GO" id="GO:0005737">
    <property type="term" value="C:cytoplasm"/>
    <property type="evidence" value="ECO:0007669"/>
    <property type="project" value="UniProtKB-UniRule"/>
</dbReference>
<comment type="catalytic activity">
    <reaction evidence="7">
        <text>4 porphobilinogen + H2O = hydroxymethylbilane + 4 NH4(+)</text>
        <dbReference type="Rhea" id="RHEA:13185"/>
        <dbReference type="ChEBI" id="CHEBI:15377"/>
        <dbReference type="ChEBI" id="CHEBI:28938"/>
        <dbReference type="ChEBI" id="CHEBI:57845"/>
        <dbReference type="ChEBI" id="CHEBI:58126"/>
        <dbReference type="EC" id="2.5.1.61"/>
    </reaction>
</comment>
<protein>
    <recommendedName>
        <fullName evidence="4 8">Hydroxymethylbilane synthase</fullName>
        <ecNumber evidence="4 8">2.5.1.61</ecNumber>
    </recommendedName>
</protein>
<keyword evidence="14" id="KW-1185">Reference proteome</keyword>
<evidence type="ECO:0000313" key="13">
    <source>
        <dbReference type="EMBL" id="SDE12861.1"/>
    </source>
</evidence>